<feature type="region of interest" description="Disordered" evidence="3">
    <location>
        <begin position="881"/>
        <end position="1059"/>
    </location>
</feature>
<dbReference type="SUPFAM" id="SSF57903">
    <property type="entry name" value="FYVE/PHD zinc finger"/>
    <property type="match status" value="1"/>
</dbReference>
<dbReference type="SUPFAM" id="SSF52540">
    <property type="entry name" value="P-loop containing nucleoside triphosphate hydrolases"/>
    <property type="match status" value="1"/>
</dbReference>
<feature type="region of interest" description="Disordered" evidence="3">
    <location>
        <begin position="705"/>
        <end position="754"/>
    </location>
</feature>
<evidence type="ECO:0000313" key="6">
    <source>
        <dbReference type="EMBL" id="KKO99583.1"/>
    </source>
</evidence>
<dbReference type="Pfam" id="PF24883">
    <property type="entry name" value="NPHP3_N"/>
    <property type="match status" value="1"/>
</dbReference>
<feature type="compositionally biased region" description="Polar residues" evidence="3">
    <location>
        <begin position="975"/>
        <end position="987"/>
    </location>
</feature>
<dbReference type="AlphaFoldDB" id="A0A0G0A2W1"/>
<evidence type="ECO:0000256" key="3">
    <source>
        <dbReference type="SAM" id="MobiDB-lite"/>
    </source>
</evidence>
<reference evidence="7" key="1">
    <citation type="journal article" date="2015" name="Genome Announc.">
        <title>Draft whole-genome sequence of the biocontrol agent Trichoderma harzianum T6776.</title>
        <authorList>
            <person name="Baroncelli R."/>
            <person name="Piaggeschi G."/>
            <person name="Fiorini L."/>
            <person name="Bertolini E."/>
            <person name="Zapparata A."/>
            <person name="Pe M.E."/>
            <person name="Sarrocco S."/>
            <person name="Vannacci G."/>
        </authorList>
    </citation>
    <scope>NUCLEOTIDE SEQUENCE [LARGE SCALE GENOMIC DNA]</scope>
    <source>
        <strain evidence="7">T6776</strain>
    </source>
</reference>
<evidence type="ECO:0000313" key="7">
    <source>
        <dbReference type="Proteomes" id="UP000034112"/>
    </source>
</evidence>
<dbReference type="InterPro" id="IPR054471">
    <property type="entry name" value="GPIID_WHD"/>
</dbReference>
<feature type="domain" description="Nephrocystin 3-like N-terminal" evidence="5">
    <location>
        <begin position="133"/>
        <end position="271"/>
    </location>
</feature>
<name>A0A0G0A2W1_TRIHA</name>
<evidence type="ECO:0000259" key="4">
    <source>
        <dbReference type="Pfam" id="PF22939"/>
    </source>
</evidence>
<evidence type="ECO:0000256" key="1">
    <source>
        <dbReference type="ARBA" id="ARBA00022737"/>
    </source>
</evidence>
<protein>
    <recommendedName>
        <fullName evidence="8">PHD-type domain-containing protein</fullName>
    </recommendedName>
</protein>
<dbReference type="InterPro" id="IPR011011">
    <property type="entry name" value="Znf_FYVE_PHD"/>
</dbReference>
<dbReference type="PANTHER" id="PTHR10039:SF14">
    <property type="entry name" value="NACHT DOMAIN-CONTAINING PROTEIN"/>
    <property type="match status" value="1"/>
</dbReference>
<dbReference type="EMBL" id="JOKZ01000314">
    <property type="protein sequence ID" value="KKO99583.1"/>
    <property type="molecule type" value="Genomic_DNA"/>
</dbReference>
<accession>A0A0G0A2W1</accession>
<dbReference type="InterPro" id="IPR027417">
    <property type="entry name" value="P-loop_NTPase"/>
</dbReference>
<evidence type="ECO:0008006" key="8">
    <source>
        <dbReference type="Google" id="ProtNLM"/>
    </source>
</evidence>
<gene>
    <name evidence="6" type="ORF">THAR02_08317</name>
</gene>
<dbReference type="InterPro" id="IPR013083">
    <property type="entry name" value="Znf_RING/FYVE/PHD"/>
</dbReference>
<sequence>MPLSKRASLQAQRMMREAFMELERIITISDRAQLKNLSLEDVQQAALQVEKQLAATHEDLVDKTANAANLSEAKEMREKLEDWRQQEMAKLKKEEEERTSTEFQAVLSVLKVDEIHQIKVFDNLISEADRNPGSCSWILQQQKIRSWARCERDTQFVVLHGVVGSGKSVLAAQIATFLRASEHSLVAAHFCTYLYPESTDYNYIMRSLMIQIILLDPELITLSYDWLILKKKAPSNTVVEQLLRLLVEAMGALAEKKKPFHIIIDGLDECMFLWAKLVMEYMKKNLFYHRDEILKAAVSLPRELGEFYGRILSQIMANFDERSSQRIGAVLSWIAFAKRPLRLAELLSALAFDTKQEQVDELVPAYILDRCEPLIQKQADSSYSFVHVSVRDFLQSSDTTLLITENDSQRRHGLATVRCLLSGQQIFAPLYSDSERTLRVLRGLHGFHMYATEFWVDYLLASLEFDQAQFFESDFFVLSCRLAENFIAAETDGEAADGSLSDQRLALIRQKDYPLKLPALVSSSGPDNVPHEIEALEEDLYRIKCICNYFEADATIICCDTCDTWQHIECFYPDNREEAMRLEFSHSCVDCKPRPLDRQRAIERGLILLRNSAPKPKSIDEKSKRPSRKITSLLSLLPPAANIARQTTPNIAKASSPPPNMVYQNSQVAPEMTTKFLSAEYRAKRDEQMTLILLEQQQLVRERKRESERLRQMAAAQQKSSQDEDRQRPLNNDNQPAGGQDSSSGLTHDGNGIVPKLDRAMTDVKDDELNNNKFRFNDEWLFKVGLFYDDKLDNPNFETNSSPRPSLVTAESGDVFNQRISAANSQHLNPIQNLPSSSTSRDASPFYPEPPFTASRPLLTAPMIYSYIDGKWVVKPKALADGSEAPKVRKPRKSQDAEALPMQNSPLAPLPLPDDSASQSRMSGQERNALDYNTGHRLTTPQLQQQTTWMQAAEQQRHKTGYLYPPPPPAPTGPSITQNKQPSTSNPPRLKVRGPRPPAPAPSSSSPAADHRPTLPDSTSTHHPPLPPTPPLKAVGFPSTLPDSTSANQTPHPYRQAPYISSSRFGLPFSLDDTASSPPSLPPLEALVPLNV</sequence>
<dbReference type="OrthoDB" id="7464126at2759"/>
<feature type="compositionally biased region" description="Polar residues" evidence="3">
    <location>
        <begin position="729"/>
        <end position="746"/>
    </location>
</feature>
<feature type="compositionally biased region" description="Low complexity" evidence="3">
    <location>
        <begin position="938"/>
        <end position="948"/>
    </location>
</feature>
<evidence type="ECO:0000256" key="2">
    <source>
        <dbReference type="SAM" id="Coils"/>
    </source>
</evidence>
<dbReference type="InterPro" id="IPR056884">
    <property type="entry name" value="NPHP3-like_N"/>
</dbReference>
<feature type="coiled-coil region" evidence="2">
    <location>
        <begin position="39"/>
        <end position="97"/>
    </location>
</feature>
<feature type="domain" description="GPI inositol-deacylase winged helix" evidence="4">
    <location>
        <begin position="327"/>
        <end position="398"/>
    </location>
</feature>
<organism evidence="6 7">
    <name type="scientific">Trichoderma harzianum</name>
    <name type="common">Hypocrea lixii</name>
    <dbReference type="NCBI Taxonomy" id="5544"/>
    <lineage>
        <taxon>Eukaryota</taxon>
        <taxon>Fungi</taxon>
        <taxon>Dikarya</taxon>
        <taxon>Ascomycota</taxon>
        <taxon>Pezizomycotina</taxon>
        <taxon>Sordariomycetes</taxon>
        <taxon>Hypocreomycetidae</taxon>
        <taxon>Hypocreales</taxon>
        <taxon>Hypocreaceae</taxon>
        <taxon>Trichoderma</taxon>
    </lineage>
</organism>
<keyword evidence="1" id="KW-0677">Repeat</keyword>
<dbReference type="Gene3D" id="3.40.50.300">
    <property type="entry name" value="P-loop containing nucleotide triphosphate hydrolases"/>
    <property type="match status" value="1"/>
</dbReference>
<proteinExistence type="predicted"/>
<feature type="compositionally biased region" description="Polar residues" evidence="3">
    <location>
        <begin position="1041"/>
        <end position="1051"/>
    </location>
</feature>
<comment type="caution">
    <text evidence="6">The sequence shown here is derived from an EMBL/GenBank/DDBJ whole genome shotgun (WGS) entry which is preliminary data.</text>
</comment>
<dbReference type="PANTHER" id="PTHR10039">
    <property type="entry name" value="AMELOGENIN"/>
    <property type="match status" value="1"/>
</dbReference>
<dbReference type="Proteomes" id="UP000034112">
    <property type="component" value="Unassembled WGS sequence"/>
</dbReference>
<dbReference type="Pfam" id="PF22939">
    <property type="entry name" value="WHD_GPIID"/>
    <property type="match status" value="1"/>
</dbReference>
<keyword evidence="2" id="KW-0175">Coiled coil</keyword>
<dbReference type="Gene3D" id="3.30.40.10">
    <property type="entry name" value="Zinc/RING finger domain, C3HC4 (zinc finger)"/>
    <property type="match status" value="1"/>
</dbReference>
<evidence type="ECO:0000259" key="5">
    <source>
        <dbReference type="Pfam" id="PF24883"/>
    </source>
</evidence>